<dbReference type="Pfam" id="PF00156">
    <property type="entry name" value="Pribosyltran"/>
    <property type="match status" value="1"/>
</dbReference>
<dbReference type="Proteomes" id="UP000554144">
    <property type="component" value="Unassembled WGS sequence"/>
</dbReference>
<dbReference type="OrthoDB" id="9793412at2"/>
<dbReference type="Gene3D" id="3.40.50.2020">
    <property type="match status" value="1"/>
</dbReference>
<keyword evidence="4" id="KW-1185">Reference proteome</keyword>
<dbReference type="CDD" id="cd06223">
    <property type="entry name" value="PRTases_typeI"/>
    <property type="match status" value="1"/>
</dbReference>
<evidence type="ECO:0000313" key="3">
    <source>
        <dbReference type="EMBL" id="NYT84924.1"/>
    </source>
</evidence>
<dbReference type="InterPro" id="IPR051910">
    <property type="entry name" value="ComF/GntX_DNA_util-trans"/>
</dbReference>
<feature type="domain" description="Phosphoribosyltransferase" evidence="2">
    <location>
        <begin position="60"/>
        <end position="157"/>
    </location>
</feature>
<comment type="similarity">
    <text evidence="1">Belongs to the ComF/GntX family.</text>
</comment>
<comment type="caution">
    <text evidence="3">The sequence shown here is derived from an EMBL/GenBank/DDBJ whole genome shotgun (WGS) entry which is preliminary data.</text>
</comment>
<protein>
    <submittedName>
        <fullName evidence="3">ComF family protein</fullName>
    </submittedName>
</protein>
<reference evidence="3 4" key="1">
    <citation type="submission" date="2020-07" db="EMBL/GenBank/DDBJ databases">
        <title>Taxonomic revisions and descriptions of new bacterial species based on genomic comparisons in the high-G+C-content subgroup of the family Alcaligenaceae.</title>
        <authorList>
            <person name="Szabo A."/>
            <person name="Felfoldi T."/>
        </authorList>
    </citation>
    <scope>NUCLEOTIDE SEQUENCE [LARGE SCALE GENOMIC DNA]</scope>
    <source>
        <strain evidence="3 4">DSM 25667</strain>
    </source>
</reference>
<evidence type="ECO:0000256" key="1">
    <source>
        <dbReference type="ARBA" id="ARBA00008007"/>
    </source>
</evidence>
<dbReference type="InterPro" id="IPR029057">
    <property type="entry name" value="PRTase-like"/>
</dbReference>
<evidence type="ECO:0000259" key="2">
    <source>
        <dbReference type="Pfam" id="PF00156"/>
    </source>
</evidence>
<evidence type="ECO:0000313" key="4">
    <source>
        <dbReference type="Proteomes" id="UP000554144"/>
    </source>
</evidence>
<dbReference type="AlphaFoldDB" id="A0A853H469"/>
<dbReference type="PANTHER" id="PTHR47505:SF1">
    <property type="entry name" value="DNA UTILIZATION PROTEIN YHGH"/>
    <property type="match status" value="1"/>
</dbReference>
<name>A0A853H469_9BURK</name>
<organism evidence="3 4">
    <name type="scientific">Pollutimonas harenae</name>
    <dbReference type="NCBI Taxonomy" id="657015"/>
    <lineage>
        <taxon>Bacteria</taxon>
        <taxon>Pseudomonadati</taxon>
        <taxon>Pseudomonadota</taxon>
        <taxon>Betaproteobacteria</taxon>
        <taxon>Burkholderiales</taxon>
        <taxon>Alcaligenaceae</taxon>
        <taxon>Pollutimonas</taxon>
    </lineage>
</organism>
<dbReference type="InterPro" id="IPR000836">
    <property type="entry name" value="PRTase_dom"/>
</dbReference>
<proteinExistence type="inferred from homology"/>
<sequence length="167" mass="17755">MAAFDYAAPGDLLIYRLKVERQFTSASMLAGLLADAVQASSLTLPESLVLVPVPASRAALLRRGFNPAAEIAYGLARRLNRPCRPGLVLRAREGAKQSQLGRLARMRSTQSLYACAQHLQGAHIAVVDDVLTTGSTLHSIAQALKAAGAASVWGLVLARTPYHSGEH</sequence>
<gene>
    <name evidence="3" type="ORF">H0A62_04835</name>
</gene>
<dbReference type="PANTHER" id="PTHR47505">
    <property type="entry name" value="DNA UTILIZATION PROTEIN YHGH"/>
    <property type="match status" value="1"/>
</dbReference>
<dbReference type="EMBL" id="JACCEV010000001">
    <property type="protein sequence ID" value="NYT84924.1"/>
    <property type="molecule type" value="Genomic_DNA"/>
</dbReference>
<dbReference type="SUPFAM" id="SSF53271">
    <property type="entry name" value="PRTase-like"/>
    <property type="match status" value="1"/>
</dbReference>
<accession>A0A853H469</accession>